<dbReference type="GO" id="GO:0031267">
    <property type="term" value="F:small GTPase binding"/>
    <property type="evidence" value="ECO:0007669"/>
    <property type="project" value="TreeGrafter"/>
</dbReference>
<dbReference type="InterPro" id="IPR055404">
    <property type="entry name" value="ARM_KNTC1_2nd"/>
</dbReference>
<dbReference type="InterPro" id="IPR057303">
    <property type="entry name" value="Rod_N"/>
</dbReference>
<evidence type="ECO:0000259" key="3">
    <source>
        <dbReference type="Pfam" id="PF24516"/>
    </source>
</evidence>
<sequence length="2077" mass="240020">MWNNFDQSPLEDETISNAFSSRGIFRISSDDEIIQYPHVQASVQNKKMVVAVDKTVFLLEDELIAKCFVLSFNANIDVIGISNTGNLIICGLSDGEIHGIYIKGTPLFNQCIKVEDIHVAGGRTFAGIQQVDNKFCITCTNGSVYSLLGIDETPLEEKLNVSLVENDMIELEKYFADVSLQRLFAIRGINEITAALLINQNVRMADSQEMDLLLIAGTQNAIYVRSSQDDVVRLSLPDVYQGIKEIYNLENFIVLLTNSGHLLELCPFTKLLLYPMEHGENIILIDNLIVMDCNDEHVELLILTKQTKSEDRCIKIIDYPALKCQNELDVAEHSWLVQQPKCSVNLYYLTGSQCNSNDLPSILEMILVSETHPSERFKKLIAKGHLEEAEDFGRQFELCLQPIYEAKARKMLLEMSTLGDNNPELLNELFKNLMTLLQKIENKEFFRQNRMINLPSRKILEKFLKEVLNHLDEEFDEQHILEIVEQLDRLKTLAILDPYEINPDWQKFVYHSNLVKYINSLFKSDMSMASLIWKRHSCAILPNLNGKELGQILSLIPSDTKPFNILQWLKQFVPVVSNTHPEVMPFITDWSIEKTRSLQYAEHWPEIGLEFSTKVAEIFEDIQFLHSDVRRQHERNIGKLRDLVNALQDLFVLKKSYNLIFTLDNYLQDSIDETAKCILLRVHLDNLKSLVNDFLYPIYQEKGQSPVAAIRRYICQLVASRNSFSTWLERSVACIELLHNEDDRLESALLVLQNSPVPWPDTVDPLIKLRYSTHPLATKINTEYEIQVIKIMKVKYGWPTDNASDINLNLFMFRILKMDLPDMLDDIRILTKAAPEIATSANFNCCYQMVRKGKPEVAADFFKSLKADTTTKYANDVIELFAEVLENSPTPLTAESIEEQKCLIEFFRFITPRTCPTSQKRLRAIQNRFTLRHRYEIQIIDIIDLAAYNNRLDYLNMAIENIIKRSLETDNICGYFINEIRELSQALDLSKMFVVKSLCQRMKCLILSCALTYNMLELVDCTRENKNDFIELALVLLSQQVQLTKGIQQSSTLAALLNDNDPLAYPLAYELLVRASVVEVNQTCELIEVTNYVRIGRSSYNSNAIAQFYESREKEISKLICDAIDASEISVGEITLNFSTALNNSFDIKQESKPKKRYSVSIFDEVVVPLPTQTQQTKVHHSDHIHIVRFVSRTILFLVLQTPPTNSLLAKLKEFILSSAEENVKMDVVGAKDDFFVSLEQLIKSKMHDVWYSMVQYILDYQQRHNCKLINTDFVSIQMGRVFRNILSQKDVNFLDLYVMLTADPHSSELLEKLENDLKTDQQKVNFLTLSEMYYSQFEESANVEAIRTKRIKHFYYLEFCKQDPSIKGKFNADIDPIEHLLKEFHNKQLDVKLLERMSADFNLDYQKMLIAQVISILKSQEMQFEIKTDSFGDEELVMITTVEGIRNMCQPYLNEIKNTELLTSKLKQFIDEIHIYFYELYLCVIEILLYFEAVPKEMQVWTSILHFLKHKMVSRRRNRPGQLENDMWFESAKEIGVLPKIARYRLPFKPIVEQPLKDILDSELSVDNCESWFPLIKMHTVLKGSTDVAHNCDYFCMSAVKNSITEYKSRDDGETWHLQPTNNAFLKSVLRLVNHVHNHSKAFMILYFVSNYAPDGADQVEASYECYKYCMEHEQLITDPKCAEQVVKIKRKYPILKTQHLLYIYGLAEEKIMRLVENPTELIYQLYHHEQILKGGKLDINAVVKKIAELHNLSVDPIQFKLLQKWLSFTMDTPDGTVLDETLFEDQNLADNVAEDTGTAAENVVRANYVINSWPREVAMQFLVGHIYAPECSSNTSKQLQMYECYFKLYDGSKQFDHMLDQKQYITIKCVHELKKLGYNSTLQKFANSNKIDILKTLWQRNTNNANTLQILANICLGFDIYLPKVWNGILKRMVMIGMVKELNALVDLLSCKPQLLHTEGLILAWDCVLIHPFKNANQAKSVEQEEILHKTLFRLQSCPVVHSLNLLKFAENCERLNRPHMAAVFLAFCRTEEQRKQIKSLLTGRYAKLRQDILDLEDAGILPFILNFALKELNL</sequence>
<dbReference type="PANTHER" id="PTHR15688:SF1">
    <property type="entry name" value="KINETOCHORE-ASSOCIATED PROTEIN 1"/>
    <property type="match status" value="1"/>
</dbReference>
<dbReference type="EnsemblMetazoa" id="SCAU014263-RA">
    <property type="protein sequence ID" value="SCAU014263-PA"/>
    <property type="gene ID" value="SCAU014263"/>
</dbReference>
<organism evidence="5 6">
    <name type="scientific">Stomoxys calcitrans</name>
    <name type="common">Stable fly</name>
    <name type="synonym">Conops calcitrans</name>
    <dbReference type="NCBI Taxonomy" id="35570"/>
    <lineage>
        <taxon>Eukaryota</taxon>
        <taxon>Metazoa</taxon>
        <taxon>Ecdysozoa</taxon>
        <taxon>Arthropoda</taxon>
        <taxon>Hexapoda</taxon>
        <taxon>Insecta</taxon>
        <taxon>Pterygota</taxon>
        <taxon>Neoptera</taxon>
        <taxon>Endopterygota</taxon>
        <taxon>Diptera</taxon>
        <taxon>Brachycera</taxon>
        <taxon>Muscomorpha</taxon>
        <taxon>Muscoidea</taxon>
        <taxon>Muscidae</taxon>
        <taxon>Stomoxys</taxon>
    </lineage>
</organism>
<dbReference type="GO" id="GO:0005828">
    <property type="term" value="C:kinetochore microtubule"/>
    <property type="evidence" value="ECO:0007669"/>
    <property type="project" value="TreeGrafter"/>
</dbReference>
<feature type="domain" description="KNTC1 first ARM-repeats" evidence="4">
    <location>
        <begin position="379"/>
        <end position="609"/>
    </location>
</feature>
<proteinExistence type="predicted"/>
<dbReference type="KEGG" id="scac:106087514"/>
<dbReference type="Pfam" id="PF24504">
    <property type="entry name" value="Rod_N"/>
    <property type="match status" value="1"/>
</dbReference>
<evidence type="ECO:0000259" key="2">
    <source>
        <dbReference type="Pfam" id="PF24504"/>
    </source>
</evidence>
<evidence type="ECO:0000313" key="5">
    <source>
        <dbReference type="EnsemblMetazoa" id="SCAU014263-PA"/>
    </source>
</evidence>
<dbReference type="Pfam" id="PF24520">
    <property type="entry name" value="ARM_KNTC1_1st"/>
    <property type="match status" value="1"/>
</dbReference>
<dbReference type="OrthoDB" id="343783at2759"/>
<dbReference type="GO" id="GO:0007094">
    <property type="term" value="P:mitotic spindle assembly checkpoint signaling"/>
    <property type="evidence" value="ECO:0007669"/>
    <property type="project" value="TreeGrafter"/>
</dbReference>
<dbReference type="GO" id="GO:1990423">
    <property type="term" value="C:RZZ complex"/>
    <property type="evidence" value="ECO:0007669"/>
    <property type="project" value="TreeGrafter"/>
</dbReference>
<name>A0A1I8Q641_STOCA</name>
<dbReference type="InterPro" id="IPR055403">
    <property type="entry name" value="ARM_KNTC1_1st"/>
</dbReference>
<evidence type="ECO:0000313" key="6">
    <source>
        <dbReference type="Proteomes" id="UP000095300"/>
    </source>
</evidence>
<evidence type="ECO:0000259" key="4">
    <source>
        <dbReference type="Pfam" id="PF24520"/>
    </source>
</evidence>
<evidence type="ECO:0000259" key="1">
    <source>
        <dbReference type="Pfam" id="PF10493"/>
    </source>
</evidence>
<feature type="domain" description="RZZ complex subunit KNTC1/ROD C-terminal" evidence="1">
    <location>
        <begin position="1538"/>
        <end position="2072"/>
    </location>
</feature>
<dbReference type="STRING" id="35570.A0A1I8Q641"/>
<dbReference type="InterPro" id="IPR052802">
    <property type="entry name" value="KNTC1"/>
</dbReference>
<dbReference type="PANTHER" id="PTHR15688">
    <property type="entry name" value="KINETOCHORE-ASSOCIATED PROTEIN 1"/>
    <property type="match status" value="1"/>
</dbReference>
<dbReference type="GO" id="GO:0005737">
    <property type="term" value="C:cytoplasm"/>
    <property type="evidence" value="ECO:0007669"/>
    <property type="project" value="TreeGrafter"/>
</dbReference>
<feature type="domain" description="Rod N-terminal" evidence="2">
    <location>
        <begin position="132"/>
        <end position="373"/>
    </location>
</feature>
<accession>A0A1I8Q641</accession>
<reference evidence="5" key="1">
    <citation type="submission" date="2020-05" db="UniProtKB">
        <authorList>
            <consortium name="EnsemblMetazoa"/>
        </authorList>
    </citation>
    <scope>IDENTIFICATION</scope>
    <source>
        <strain evidence="5">USDA</strain>
    </source>
</reference>
<dbReference type="Pfam" id="PF10493">
    <property type="entry name" value="Rod_C"/>
    <property type="match status" value="1"/>
</dbReference>
<dbReference type="VEuPathDB" id="VectorBase:SCAU014263"/>
<dbReference type="Pfam" id="PF24516">
    <property type="entry name" value="ARM_KNTC1_2nd"/>
    <property type="match status" value="1"/>
</dbReference>
<gene>
    <name evidence="5" type="primary">106087514</name>
</gene>
<protein>
    <submittedName>
        <fullName evidence="5">Uncharacterized protein</fullName>
    </submittedName>
</protein>
<keyword evidence="6" id="KW-1185">Reference proteome</keyword>
<dbReference type="InterPro" id="IPR019527">
    <property type="entry name" value="RZZ-complex_KNTC1/ROD_C"/>
</dbReference>
<dbReference type="GO" id="GO:1903394">
    <property type="term" value="P:protein localization to kinetochore involved in kinetochore assembly"/>
    <property type="evidence" value="ECO:0007669"/>
    <property type="project" value="TreeGrafter"/>
</dbReference>
<feature type="domain" description="KNTC1 second ARM-repeats" evidence="3">
    <location>
        <begin position="725"/>
        <end position="864"/>
    </location>
</feature>
<dbReference type="Proteomes" id="UP000095300">
    <property type="component" value="Unassembled WGS sequence"/>
</dbReference>
<dbReference type="GO" id="GO:0000070">
    <property type="term" value="P:mitotic sister chromatid segregation"/>
    <property type="evidence" value="ECO:0007669"/>
    <property type="project" value="TreeGrafter"/>
</dbReference>